<keyword evidence="8" id="KW-0636">Prenylation</keyword>
<dbReference type="SMART" id="SM00224">
    <property type="entry name" value="GGL"/>
    <property type="match status" value="1"/>
</dbReference>
<dbReference type="FunFam" id="4.10.260.10:FF:000001">
    <property type="entry name" value="Guanine nucleotide-binding protein subunit gamma"/>
    <property type="match status" value="1"/>
</dbReference>
<comment type="subunit">
    <text evidence="9">G proteins are composed of 3 units; alpha, beta and gamma.</text>
</comment>
<dbReference type="SUPFAM" id="SSF48670">
    <property type="entry name" value="Transducin (heterotrimeric G protein), gamma chain"/>
    <property type="match status" value="1"/>
</dbReference>
<organism evidence="11 12">
    <name type="scientific">Knipowitschia caucasica</name>
    <name type="common">Caucasian dwarf goby</name>
    <name type="synonym">Pomatoschistus caucasicus</name>
    <dbReference type="NCBI Taxonomy" id="637954"/>
    <lineage>
        <taxon>Eukaryota</taxon>
        <taxon>Metazoa</taxon>
        <taxon>Chordata</taxon>
        <taxon>Craniata</taxon>
        <taxon>Vertebrata</taxon>
        <taxon>Euteleostomi</taxon>
        <taxon>Actinopterygii</taxon>
        <taxon>Neopterygii</taxon>
        <taxon>Teleostei</taxon>
        <taxon>Neoteleostei</taxon>
        <taxon>Acanthomorphata</taxon>
        <taxon>Gobiaria</taxon>
        <taxon>Gobiiformes</taxon>
        <taxon>Gobioidei</taxon>
        <taxon>Gobiidae</taxon>
        <taxon>Gobiinae</taxon>
        <taxon>Knipowitschia</taxon>
    </lineage>
</organism>
<dbReference type="EMBL" id="OZ035841">
    <property type="protein sequence ID" value="CAL1590003.1"/>
    <property type="molecule type" value="Genomic_DNA"/>
</dbReference>
<evidence type="ECO:0000256" key="5">
    <source>
        <dbReference type="ARBA" id="ARBA00023136"/>
    </source>
</evidence>
<keyword evidence="5 9" id="KW-0472">Membrane</keyword>
<evidence type="ECO:0000256" key="1">
    <source>
        <dbReference type="ARBA" id="ARBA00004342"/>
    </source>
</evidence>
<dbReference type="PANTHER" id="PTHR13809">
    <property type="entry name" value="GUANINE NUCLEOTIDE-BINDING PROTEIN GAMMA SUBUNIT"/>
    <property type="match status" value="1"/>
</dbReference>
<keyword evidence="6 9" id="KW-0807">Transducer</keyword>
<protein>
    <recommendedName>
        <fullName evidence="9">Guanine nucleotide-binding protein subunit gamma</fullName>
    </recommendedName>
</protein>
<keyword evidence="12" id="KW-1185">Reference proteome</keyword>
<evidence type="ECO:0000256" key="7">
    <source>
        <dbReference type="ARBA" id="ARBA00023288"/>
    </source>
</evidence>
<evidence type="ECO:0000256" key="9">
    <source>
        <dbReference type="RuleBase" id="RU004973"/>
    </source>
</evidence>
<comment type="subcellular location">
    <subcellularLocation>
        <location evidence="1 9">Cell membrane</location>
        <topology evidence="1 9">Lipid-anchor</topology>
        <orientation evidence="1 9">Cytoplasmic side</orientation>
    </subcellularLocation>
</comment>
<dbReference type="InterPro" id="IPR001770">
    <property type="entry name" value="G-protein_gamma"/>
</dbReference>
<comment type="function">
    <text evidence="9">Guanine nucleotide-binding proteins (G proteins) are involved as a modulator or transducer in various transmembrane signaling systems. The beta and gamma chains are required for the GTPase activity, for replacement of GDP by GTP, and for G protein-effector interaction.</text>
</comment>
<dbReference type="AlphaFoldDB" id="A0AAV2KN31"/>
<dbReference type="GO" id="GO:0031681">
    <property type="term" value="F:G-protein beta-subunit binding"/>
    <property type="evidence" value="ECO:0007669"/>
    <property type="project" value="InterPro"/>
</dbReference>
<gene>
    <name evidence="11" type="ORF">KC01_LOCUS19579</name>
</gene>
<evidence type="ECO:0000313" key="12">
    <source>
        <dbReference type="Proteomes" id="UP001497482"/>
    </source>
</evidence>
<evidence type="ECO:0000256" key="4">
    <source>
        <dbReference type="ARBA" id="ARBA00022481"/>
    </source>
</evidence>
<dbReference type="InterPro" id="IPR015898">
    <property type="entry name" value="G-protein_gamma-like_dom"/>
</dbReference>
<reference evidence="11 12" key="1">
    <citation type="submission" date="2024-04" db="EMBL/GenBank/DDBJ databases">
        <authorList>
            <person name="Waldvogel A.-M."/>
            <person name="Schoenle A."/>
        </authorList>
    </citation>
    <scope>NUCLEOTIDE SEQUENCE [LARGE SCALE GENOMIC DNA]</scope>
</reference>
<evidence type="ECO:0000313" key="11">
    <source>
        <dbReference type="EMBL" id="CAL1590003.1"/>
    </source>
</evidence>
<proteinExistence type="inferred from homology"/>
<evidence type="ECO:0000256" key="6">
    <source>
        <dbReference type="ARBA" id="ARBA00023224"/>
    </source>
</evidence>
<dbReference type="InterPro" id="IPR036284">
    <property type="entry name" value="GGL_sf"/>
</dbReference>
<comment type="similarity">
    <text evidence="2 9">Belongs to the G protein gamma family.</text>
</comment>
<accession>A0AAV2KN31</accession>
<sequence>MQLSMDLLMKCFANSTDTAHLDTRVLHSDYPAWNRPATEMPVINIDDLTDKDKALMEVNQLKTEIKLERWKTSICCEEIRDYIQAQVDEDTLVKGIAEDKNPFKEKGGCIIC</sequence>
<feature type="domain" description="G protein gamma" evidence="10">
    <location>
        <begin position="44"/>
        <end position="112"/>
    </location>
</feature>
<dbReference type="SMART" id="SM01224">
    <property type="entry name" value="G_gamma"/>
    <property type="match status" value="1"/>
</dbReference>
<dbReference type="GO" id="GO:0007186">
    <property type="term" value="P:G protein-coupled receptor signaling pathway"/>
    <property type="evidence" value="ECO:0007669"/>
    <property type="project" value="InterPro"/>
</dbReference>
<dbReference type="PROSITE" id="PS50058">
    <property type="entry name" value="G_PROTEIN_GAMMA"/>
    <property type="match status" value="1"/>
</dbReference>
<evidence type="ECO:0000256" key="2">
    <source>
        <dbReference type="ARBA" id="ARBA00007431"/>
    </source>
</evidence>
<evidence type="ECO:0000256" key="8">
    <source>
        <dbReference type="ARBA" id="ARBA00023289"/>
    </source>
</evidence>
<dbReference type="PRINTS" id="PR00321">
    <property type="entry name" value="GPROTEING"/>
</dbReference>
<evidence type="ECO:0000256" key="3">
    <source>
        <dbReference type="ARBA" id="ARBA00022475"/>
    </source>
</evidence>
<evidence type="ECO:0000259" key="10">
    <source>
        <dbReference type="PROSITE" id="PS50058"/>
    </source>
</evidence>
<keyword evidence="7 9" id="KW-0449">Lipoprotein</keyword>
<dbReference type="GO" id="GO:0005834">
    <property type="term" value="C:heterotrimeric G-protein complex"/>
    <property type="evidence" value="ECO:0007669"/>
    <property type="project" value="InterPro"/>
</dbReference>
<dbReference type="Pfam" id="PF00631">
    <property type="entry name" value="G-gamma"/>
    <property type="match status" value="1"/>
</dbReference>
<dbReference type="Proteomes" id="UP001497482">
    <property type="component" value="Chromosome 19"/>
</dbReference>
<dbReference type="Gene3D" id="4.10.260.10">
    <property type="entry name" value="Transducin (heterotrimeric G protein), gamma chain"/>
    <property type="match status" value="1"/>
</dbReference>
<keyword evidence="4" id="KW-0488">Methylation</keyword>
<dbReference type="CDD" id="cd00068">
    <property type="entry name" value="GGL"/>
    <property type="match status" value="1"/>
</dbReference>
<keyword evidence="3 9" id="KW-1003">Cell membrane</keyword>
<name>A0AAV2KN31_KNICA</name>